<proteinExistence type="predicted"/>
<feature type="region of interest" description="Disordered" evidence="2">
    <location>
        <begin position="142"/>
        <end position="179"/>
    </location>
</feature>
<gene>
    <name evidence="3" type="primary">narJ</name>
    <name evidence="3" type="ORF">G5C51_10850</name>
</gene>
<protein>
    <submittedName>
        <fullName evidence="3">Nitrate reductase molybdenum cofactor assembly chaperone</fullName>
    </submittedName>
</protein>
<dbReference type="SUPFAM" id="SSF89155">
    <property type="entry name" value="TorD-like"/>
    <property type="match status" value="1"/>
</dbReference>
<keyword evidence="4" id="KW-1185">Reference proteome</keyword>
<evidence type="ECO:0000313" key="3">
    <source>
        <dbReference type="EMBL" id="NGN64397.1"/>
    </source>
</evidence>
<dbReference type="EMBL" id="JAAKZV010000033">
    <property type="protein sequence ID" value="NGN64397.1"/>
    <property type="molecule type" value="Genomic_DNA"/>
</dbReference>
<evidence type="ECO:0000313" key="4">
    <source>
        <dbReference type="Proteomes" id="UP000481583"/>
    </source>
</evidence>
<dbReference type="NCBIfam" id="TIGR00684">
    <property type="entry name" value="narJ"/>
    <property type="match status" value="1"/>
</dbReference>
<dbReference type="Gene3D" id="1.10.3480.10">
    <property type="entry name" value="TorD-like"/>
    <property type="match status" value="1"/>
</dbReference>
<reference evidence="3 4" key="1">
    <citation type="submission" date="2020-02" db="EMBL/GenBank/DDBJ databases">
        <title>Whole-genome analyses of novel actinobacteria.</title>
        <authorList>
            <person name="Sahin N."/>
        </authorList>
    </citation>
    <scope>NUCLEOTIDE SEQUENCE [LARGE SCALE GENOMIC DNA]</scope>
    <source>
        <strain evidence="3 4">A7024</strain>
    </source>
</reference>
<dbReference type="AlphaFoldDB" id="A0A6G4TZE2"/>
<dbReference type="GO" id="GO:0051082">
    <property type="term" value="F:unfolded protein binding"/>
    <property type="evidence" value="ECO:0007669"/>
    <property type="project" value="InterPro"/>
</dbReference>
<dbReference type="InterPro" id="IPR020945">
    <property type="entry name" value="DMSO/NO3_reduct_chaperone"/>
</dbReference>
<comment type="caution">
    <text evidence="3">The sequence shown here is derived from an EMBL/GenBank/DDBJ whole genome shotgun (WGS) entry which is preliminary data.</text>
</comment>
<dbReference type="PANTHER" id="PTHR43680">
    <property type="entry name" value="NITRATE REDUCTASE MOLYBDENUM COFACTOR ASSEMBLY CHAPERONE"/>
    <property type="match status" value="1"/>
</dbReference>
<evidence type="ECO:0000256" key="2">
    <source>
        <dbReference type="SAM" id="MobiDB-lite"/>
    </source>
</evidence>
<accession>A0A6G4TZE2</accession>
<dbReference type="GO" id="GO:0016530">
    <property type="term" value="F:metallochaperone activity"/>
    <property type="evidence" value="ECO:0007669"/>
    <property type="project" value="TreeGrafter"/>
</dbReference>
<dbReference type="Pfam" id="PF02613">
    <property type="entry name" value="Nitrate_red_del"/>
    <property type="match status" value="1"/>
</dbReference>
<name>A0A6G4TZE2_9ACTN</name>
<dbReference type="InterPro" id="IPR003765">
    <property type="entry name" value="NO3_reductase_chaperone_NarJ"/>
</dbReference>
<dbReference type="GO" id="GO:0042128">
    <property type="term" value="P:nitrate assimilation"/>
    <property type="evidence" value="ECO:0007669"/>
    <property type="project" value="UniProtKB-KW"/>
</dbReference>
<dbReference type="Proteomes" id="UP000481583">
    <property type="component" value="Unassembled WGS sequence"/>
</dbReference>
<sequence>MRRLAPELGPFLDHVEATPLDELAAHYTEVFDFRARRCLYLSWWRDGDTRRRGVALVAFKEKYRAHGMEFTGDGELPDFLPAVLDFTATTGDAALLHEHRPGLELLRLSLADCGTPYAQVLEAVCATLPGPSPKDRAAAMQMAKNGPPREDVGLEPYGGKTPLPMPTFTPSAAPTGGPR</sequence>
<dbReference type="InterPro" id="IPR036411">
    <property type="entry name" value="TorD-like_sf"/>
</dbReference>
<keyword evidence="1" id="KW-0534">Nitrate assimilation</keyword>
<dbReference type="PANTHER" id="PTHR43680:SF2">
    <property type="entry name" value="NITRATE REDUCTASE MOLYBDENUM COFACTOR ASSEMBLY CHAPERONE NARJ"/>
    <property type="match status" value="1"/>
</dbReference>
<organism evidence="3 4">
    <name type="scientific">Streptomyces coryli</name>
    <dbReference type="NCBI Taxonomy" id="1128680"/>
    <lineage>
        <taxon>Bacteria</taxon>
        <taxon>Bacillati</taxon>
        <taxon>Actinomycetota</taxon>
        <taxon>Actinomycetes</taxon>
        <taxon>Kitasatosporales</taxon>
        <taxon>Streptomycetaceae</taxon>
        <taxon>Streptomyces</taxon>
    </lineage>
</organism>
<dbReference type="GO" id="GO:0051131">
    <property type="term" value="P:chaperone-mediated protein complex assembly"/>
    <property type="evidence" value="ECO:0007669"/>
    <property type="project" value="InterPro"/>
</dbReference>
<evidence type="ECO:0000256" key="1">
    <source>
        <dbReference type="ARBA" id="ARBA00023063"/>
    </source>
</evidence>